<dbReference type="Proteomes" id="UP001056535">
    <property type="component" value="Chromosome"/>
</dbReference>
<protein>
    <submittedName>
        <fullName evidence="4">DUF5129 domain-containing protein</fullName>
    </submittedName>
</protein>
<dbReference type="Gene3D" id="3.10.310.50">
    <property type="match status" value="1"/>
</dbReference>
<organism evidence="4 5">
    <name type="scientific">Ornithinimicrobium cryptoxanthini</name>
    <dbReference type="NCBI Taxonomy" id="2934161"/>
    <lineage>
        <taxon>Bacteria</taxon>
        <taxon>Bacillati</taxon>
        <taxon>Actinomycetota</taxon>
        <taxon>Actinomycetes</taxon>
        <taxon>Micrococcales</taxon>
        <taxon>Ornithinimicrobiaceae</taxon>
        <taxon>Ornithinimicrobium</taxon>
    </lineage>
</organism>
<keyword evidence="2" id="KW-1133">Transmembrane helix</keyword>
<keyword evidence="2" id="KW-0812">Transmembrane</keyword>
<evidence type="ECO:0000256" key="1">
    <source>
        <dbReference type="SAM" id="MobiDB-lite"/>
    </source>
</evidence>
<feature type="transmembrane region" description="Helical" evidence="2">
    <location>
        <begin position="179"/>
        <end position="200"/>
    </location>
</feature>
<dbReference type="InterPro" id="IPR033435">
    <property type="entry name" value="DUF5129"/>
</dbReference>
<evidence type="ECO:0000313" key="4">
    <source>
        <dbReference type="EMBL" id="USQ76929.1"/>
    </source>
</evidence>
<dbReference type="EMBL" id="CP099490">
    <property type="protein sequence ID" value="USQ76929.1"/>
    <property type="molecule type" value="Genomic_DNA"/>
</dbReference>
<evidence type="ECO:0000256" key="2">
    <source>
        <dbReference type="SAM" id="Phobius"/>
    </source>
</evidence>
<keyword evidence="5" id="KW-1185">Reference proteome</keyword>
<feature type="domain" description="DUF5129" evidence="3">
    <location>
        <begin position="39"/>
        <end position="385"/>
    </location>
</feature>
<feature type="compositionally biased region" description="Low complexity" evidence="1">
    <location>
        <begin position="462"/>
        <end position="472"/>
    </location>
</feature>
<dbReference type="RefSeq" id="WP_252621632.1">
    <property type="nucleotide sequence ID" value="NZ_CP099490.1"/>
</dbReference>
<feature type="transmembrane region" description="Helical" evidence="2">
    <location>
        <begin position="7"/>
        <end position="26"/>
    </location>
</feature>
<dbReference type="Pfam" id="PF17173">
    <property type="entry name" value="DUF5129"/>
    <property type="match status" value="1"/>
</dbReference>
<accession>A0ABY4YJI7</accession>
<reference evidence="4" key="1">
    <citation type="submission" date="2022-06" db="EMBL/GenBank/DDBJ databases">
        <title>Ornithinimicrobium JY.X270.</title>
        <authorList>
            <person name="Huang Y."/>
        </authorList>
    </citation>
    <scope>NUCLEOTIDE SEQUENCE</scope>
    <source>
        <strain evidence="4">JY.X270</strain>
    </source>
</reference>
<gene>
    <name evidence="4" type="ORF">NF557_03100</name>
</gene>
<keyword evidence="2" id="KW-0472">Membrane</keyword>
<sequence length="487" mass="52710">MSIRQRALVGGVASLGVVGTAVWGFLSQVPEHGGTELQIEDTAGILYAPDLEAAVEEISFYEPTTVAVFTHRGGSEALMNDHALNDATLEYAQTTRPDWLSDNEQKWADDLFILGVDPEGRLVGTYFGENRKVSQDAQADIQEATKDDFRRGQWTEGSIAGIEAAAGQMNQPFARSGGGIAVGAGISLATLAGSGTYLLVGTRRRSRSRTARAAGDRAMANVVRDYDVTQVHANLIPETSRYGGAMLRRYEDYTQTFRELTELGNQARAIPESSYDTTQTLSTLTSYQETAEGLDNLDDVIADTAALLNLDRAWPQSWERQLASLREDLEGVDPMLSTTLDEEVRGLDEAQPLREFASQSLAELDQLHGDLEARAITPDDALDALRNLRDGLSGHLDTLAGSVARAYSEEESEQRTMKEAMRDGRVSSEPTILSASDHTWTWITISSFNNGYSSGTSQVQQSRSSNGSTSGYSSGGSFSGAGSSSRF</sequence>
<name>A0ABY4YJI7_9MICO</name>
<evidence type="ECO:0000259" key="3">
    <source>
        <dbReference type="Pfam" id="PF17173"/>
    </source>
</evidence>
<feature type="region of interest" description="Disordered" evidence="1">
    <location>
        <begin position="453"/>
        <end position="487"/>
    </location>
</feature>
<evidence type="ECO:0000313" key="5">
    <source>
        <dbReference type="Proteomes" id="UP001056535"/>
    </source>
</evidence>
<proteinExistence type="predicted"/>